<protein>
    <submittedName>
        <fullName evidence="3">Uncharacterized protein</fullName>
    </submittedName>
</protein>
<evidence type="ECO:0000256" key="1">
    <source>
        <dbReference type="SAM" id="Coils"/>
    </source>
</evidence>
<keyword evidence="1" id="KW-0175">Coiled coil</keyword>
<evidence type="ECO:0000313" key="3">
    <source>
        <dbReference type="EMBL" id="GES93757.1"/>
    </source>
</evidence>
<proteinExistence type="predicted"/>
<dbReference type="OrthoDB" id="2398652at2759"/>
<feature type="region of interest" description="Disordered" evidence="2">
    <location>
        <begin position="128"/>
        <end position="147"/>
    </location>
</feature>
<feature type="region of interest" description="Disordered" evidence="2">
    <location>
        <begin position="1"/>
        <end position="22"/>
    </location>
</feature>
<comment type="caution">
    <text evidence="3">The sequence shown here is derived from an EMBL/GenBank/DDBJ whole genome shotgun (WGS) entry which is preliminary data.</text>
</comment>
<organism evidence="3 4">
    <name type="scientific">Rhizophagus clarus</name>
    <dbReference type="NCBI Taxonomy" id="94130"/>
    <lineage>
        <taxon>Eukaryota</taxon>
        <taxon>Fungi</taxon>
        <taxon>Fungi incertae sedis</taxon>
        <taxon>Mucoromycota</taxon>
        <taxon>Glomeromycotina</taxon>
        <taxon>Glomeromycetes</taxon>
        <taxon>Glomerales</taxon>
        <taxon>Glomeraceae</taxon>
        <taxon>Rhizophagus</taxon>
    </lineage>
</organism>
<gene>
    <name evidence="3" type="ORF">RCL2_002050100</name>
</gene>
<reference evidence="3" key="1">
    <citation type="submission" date="2019-10" db="EMBL/GenBank/DDBJ databases">
        <title>Conservation and host-specific expression of non-tandemly repeated heterogenous ribosome RNA gene in arbuscular mycorrhizal fungi.</title>
        <authorList>
            <person name="Maeda T."/>
            <person name="Kobayashi Y."/>
            <person name="Nakagawa T."/>
            <person name="Ezawa T."/>
            <person name="Yamaguchi K."/>
            <person name="Bino T."/>
            <person name="Nishimoto Y."/>
            <person name="Shigenobu S."/>
            <person name="Kawaguchi M."/>
        </authorList>
    </citation>
    <scope>NUCLEOTIDE SEQUENCE</scope>
    <source>
        <strain evidence="3">HR1</strain>
    </source>
</reference>
<feature type="compositionally biased region" description="Basic residues" evidence="2">
    <location>
        <begin position="129"/>
        <end position="147"/>
    </location>
</feature>
<dbReference type="AlphaFoldDB" id="A0A8H3QW87"/>
<evidence type="ECO:0000313" key="4">
    <source>
        <dbReference type="Proteomes" id="UP000615446"/>
    </source>
</evidence>
<sequence length="147" mass="17030">MVADQNHSSDISSKQGVTPSTEKIAQLNAEMRNRVFSIGEELKKQLEDYHPQYNTLEKRVRKLERDVHSFKVELRDLDESVDRETVVDLIYKIVPILINEKSKGSAYSSESSEDSDSVEIIEVREKKAVPHKQRRRARPKKVKRLVV</sequence>
<feature type="coiled-coil region" evidence="1">
    <location>
        <begin position="53"/>
        <end position="80"/>
    </location>
</feature>
<name>A0A8H3QW87_9GLOM</name>
<evidence type="ECO:0000256" key="2">
    <source>
        <dbReference type="SAM" id="MobiDB-lite"/>
    </source>
</evidence>
<dbReference type="Proteomes" id="UP000615446">
    <property type="component" value="Unassembled WGS sequence"/>
</dbReference>
<accession>A0A8H3QW87</accession>
<dbReference type="EMBL" id="BLAL01000229">
    <property type="protein sequence ID" value="GES93757.1"/>
    <property type="molecule type" value="Genomic_DNA"/>
</dbReference>